<accession>A0ACD4NL24</accession>
<evidence type="ECO:0000313" key="2">
    <source>
        <dbReference type="Proteomes" id="UP001163223"/>
    </source>
</evidence>
<reference evidence="1" key="1">
    <citation type="submission" date="2022-11" db="EMBL/GenBank/DDBJ databases">
        <title>beta-Carotene-producing bacterium, Jeongeuplla avenae sp. nov., alleviates the salt stress of Arabidopsis seedlings.</title>
        <authorList>
            <person name="Jiang L."/>
            <person name="Lee J."/>
        </authorList>
    </citation>
    <scope>NUCLEOTIDE SEQUENCE</scope>
    <source>
        <strain evidence="1">DY_R2A_6</strain>
    </source>
</reference>
<keyword evidence="2" id="KW-1185">Reference proteome</keyword>
<gene>
    <name evidence="1" type="ORF">OXU80_22020</name>
</gene>
<protein>
    <submittedName>
        <fullName evidence="1">Uncharacterized protein</fullName>
    </submittedName>
</protein>
<evidence type="ECO:0000313" key="1">
    <source>
        <dbReference type="EMBL" id="WAJ27493.1"/>
    </source>
</evidence>
<sequence>MAAPGTTSPSASPGSTAGGSTSAAAKPAAAAPRPSSTPASASTPSHGHSHAHDHGSGGGFGRALAGGVIGAVLALGGAAALQYAGVLPAVAPQAASPAPTDAGDTAGPSPQALADQIEQLRGQIASIEAAGTGGTPQSATQPAVDPAQLTALDQRLAALESGANAGPEARSAAEAASQAAAAAQTTATEARDAAGAAQRQAEAAQGAAEAAQGAATEAGNTARAAQELANATAGAVRNAQDAANNAGAAAGRAQEAAEGAREEATSAIAGLETRVAAVEESNREAGVALAAAGLKAAVDRGGPFMSELETFARTGGEGASAATDRLRGFAADGVPSAQALAARWPEVERAILASEAPPSTAPVSEQIFSGLQGLVSVRPSGAAPAGETGLAASTSRLSAAVEAGNWRGWLTEWQSLPEAAKQASADYQREVEARVAADEVVGNALGSVLGGDGAAPAAPAAGQQG</sequence>
<name>A0ACD4NL24_9HYPH</name>
<dbReference type="Proteomes" id="UP001163223">
    <property type="component" value="Chromosome"/>
</dbReference>
<organism evidence="1 2">
    <name type="scientific">Antarcticirhabdus aurantiaca</name>
    <dbReference type="NCBI Taxonomy" id="2606717"/>
    <lineage>
        <taxon>Bacteria</taxon>
        <taxon>Pseudomonadati</taxon>
        <taxon>Pseudomonadota</taxon>
        <taxon>Alphaproteobacteria</taxon>
        <taxon>Hyphomicrobiales</taxon>
        <taxon>Aurantimonadaceae</taxon>
        <taxon>Antarcticirhabdus</taxon>
    </lineage>
</organism>
<proteinExistence type="predicted"/>
<dbReference type="EMBL" id="CP113520">
    <property type="protein sequence ID" value="WAJ27493.1"/>
    <property type="molecule type" value="Genomic_DNA"/>
</dbReference>